<comment type="caution">
    <text evidence="2">The sequence shown here is derived from an EMBL/GenBank/DDBJ whole genome shotgun (WGS) entry which is preliminary data.</text>
</comment>
<gene>
    <name evidence="2" type="ORF">IAC35_08060</name>
</gene>
<evidence type="ECO:0000313" key="2">
    <source>
        <dbReference type="EMBL" id="HIT47790.1"/>
    </source>
</evidence>
<reference evidence="2" key="1">
    <citation type="submission" date="2020-10" db="EMBL/GenBank/DDBJ databases">
        <authorList>
            <person name="Gilroy R."/>
        </authorList>
    </citation>
    <scope>NUCLEOTIDE SEQUENCE</scope>
    <source>
        <strain evidence="2">ChiHecec2B26-709</strain>
    </source>
</reference>
<protein>
    <submittedName>
        <fullName evidence="2">Uncharacterized protein</fullName>
    </submittedName>
</protein>
<keyword evidence="1" id="KW-0472">Membrane</keyword>
<dbReference type="Proteomes" id="UP000886881">
    <property type="component" value="Unassembled WGS sequence"/>
</dbReference>
<reference evidence="2" key="2">
    <citation type="journal article" date="2021" name="PeerJ">
        <title>Extensive microbial diversity within the chicken gut microbiome revealed by metagenomics and culture.</title>
        <authorList>
            <person name="Gilroy R."/>
            <person name="Ravi A."/>
            <person name="Getino M."/>
            <person name="Pursley I."/>
            <person name="Horton D.L."/>
            <person name="Alikhan N.F."/>
            <person name="Baker D."/>
            <person name="Gharbi K."/>
            <person name="Hall N."/>
            <person name="Watson M."/>
            <person name="Adriaenssens E.M."/>
            <person name="Foster-Nyarko E."/>
            <person name="Jarju S."/>
            <person name="Secka A."/>
            <person name="Antonio M."/>
            <person name="Oren A."/>
            <person name="Chaudhuri R.R."/>
            <person name="La Ragione R."/>
            <person name="Hildebrand F."/>
            <person name="Pallen M.J."/>
        </authorList>
    </citation>
    <scope>NUCLEOTIDE SEQUENCE</scope>
    <source>
        <strain evidence="2">ChiHecec2B26-709</strain>
    </source>
</reference>
<keyword evidence="1" id="KW-1133">Transmembrane helix</keyword>
<feature type="transmembrane region" description="Helical" evidence="1">
    <location>
        <begin position="7"/>
        <end position="25"/>
    </location>
</feature>
<proteinExistence type="predicted"/>
<sequence length="230" mass="26010">MNKTVKIIVEAVLFIIIVFLVIANVRSIREPLDFNKQKDYRESVAIQRLKDIRTLQVAYKTVNGKFTSTVDSLKMFYESGEMPIVLQIGSEDDSVAVAHTEQVKKANRRLTNEDLYKMYLAGDRNLVFSIENTIAVKDTLFNDRTDFNIDSLKTIPFSGGEPVIMEATVRRVSGVPVPLFEAKMPYKSLLKGLDNQLRINLDADRESQNKYEGLQVGSITSPNNNAGNWE</sequence>
<dbReference type="AlphaFoldDB" id="A0A9D1GP85"/>
<organism evidence="2 3">
    <name type="scientific">Candidatus Cryptobacteroides merdipullorum</name>
    <dbReference type="NCBI Taxonomy" id="2840771"/>
    <lineage>
        <taxon>Bacteria</taxon>
        <taxon>Pseudomonadati</taxon>
        <taxon>Bacteroidota</taxon>
        <taxon>Bacteroidia</taxon>
        <taxon>Bacteroidales</taxon>
        <taxon>Candidatus Cryptobacteroides</taxon>
    </lineage>
</organism>
<keyword evidence="1" id="KW-0812">Transmembrane</keyword>
<dbReference type="EMBL" id="DVLC01000143">
    <property type="protein sequence ID" value="HIT47790.1"/>
    <property type="molecule type" value="Genomic_DNA"/>
</dbReference>
<evidence type="ECO:0000313" key="3">
    <source>
        <dbReference type="Proteomes" id="UP000886881"/>
    </source>
</evidence>
<accession>A0A9D1GP85</accession>
<name>A0A9D1GP85_9BACT</name>
<evidence type="ECO:0000256" key="1">
    <source>
        <dbReference type="SAM" id="Phobius"/>
    </source>
</evidence>